<reference evidence="2 3" key="1">
    <citation type="journal article" date="2015" name="Stand. Genomic Sci.">
        <title>Complete genome sequence of and proposal of Thermofilum uzonense sp. nov. a novel hyperthermophilic crenarchaeon and emended description of the genus Thermofilum.</title>
        <authorList>
            <person name="Toshchakov S.V."/>
            <person name="Korzhenkov A.A."/>
            <person name="Samarov N.I."/>
            <person name="Mazunin I.O."/>
            <person name="Mozhey O.I."/>
            <person name="Shmyr I.S."/>
            <person name="Derbikova K.S."/>
            <person name="Taranov E.A."/>
            <person name="Dominova I.N."/>
            <person name="Bonch-Osmolovskaya E.A."/>
            <person name="Patrushev M.V."/>
            <person name="Podosokorskaya O.A."/>
            <person name="Kublanov I.V."/>
        </authorList>
    </citation>
    <scope>NUCLEOTIDE SEQUENCE [LARGE SCALE GENOMIC DNA]</scope>
    <source>
        <strain evidence="2 3">1807-2</strain>
    </source>
</reference>
<evidence type="ECO:0000313" key="2">
    <source>
        <dbReference type="EMBL" id="AKG38201.1"/>
    </source>
</evidence>
<dbReference type="CDD" id="cd18684">
    <property type="entry name" value="PIN_VapC-like"/>
    <property type="match status" value="1"/>
</dbReference>
<dbReference type="RefSeq" id="WP_052883549.1">
    <property type="nucleotide sequence ID" value="NZ_CP009961.1"/>
</dbReference>
<keyword evidence="3" id="KW-1185">Reference proteome</keyword>
<dbReference type="Pfam" id="PF01850">
    <property type="entry name" value="PIN"/>
    <property type="match status" value="1"/>
</dbReference>
<protein>
    <recommendedName>
        <fullName evidence="1">PIN domain-containing protein</fullName>
    </recommendedName>
</protein>
<dbReference type="InterPro" id="IPR002716">
    <property type="entry name" value="PIN_dom"/>
</dbReference>
<evidence type="ECO:0000313" key="3">
    <source>
        <dbReference type="Proteomes" id="UP000067434"/>
    </source>
</evidence>
<organism evidence="2 3">
    <name type="scientific">Infirmifilum uzonense</name>
    <dbReference type="NCBI Taxonomy" id="1550241"/>
    <lineage>
        <taxon>Archaea</taxon>
        <taxon>Thermoproteota</taxon>
        <taxon>Thermoprotei</taxon>
        <taxon>Thermofilales</taxon>
        <taxon>Thermofilaceae</taxon>
        <taxon>Infirmifilum</taxon>
    </lineage>
</organism>
<name>A0A0F7CKT1_9CREN</name>
<dbReference type="InterPro" id="IPR029060">
    <property type="entry name" value="PIN-like_dom_sf"/>
</dbReference>
<feature type="domain" description="PIN" evidence="1">
    <location>
        <begin position="7"/>
        <end position="131"/>
    </location>
</feature>
<dbReference type="Gene3D" id="3.40.50.1010">
    <property type="entry name" value="5'-nuclease"/>
    <property type="match status" value="1"/>
</dbReference>
<dbReference type="PANTHER" id="PTHR39664">
    <property type="match status" value="1"/>
</dbReference>
<dbReference type="PATRIC" id="fig|1550241.5.peg.272"/>
<dbReference type="PANTHER" id="PTHR39664:SF2">
    <property type="entry name" value="NUCLEIC ACID-BINDING PROTEIN, CONTAINING PIN DOMAIN-RELATED"/>
    <property type="match status" value="1"/>
</dbReference>
<dbReference type="KEGG" id="thf:MA03_01325"/>
<dbReference type="Proteomes" id="UP000067434">
    <property type="component" value="Chromosome"/>
</dbReference>
<dbReference type="OrthoDB" id="90145at2157"/>
<dbReference type="GeneID" id="25400830"/>
<dbReference type="AlphaFoldDB" id="A0A0F7CKT1"/>
<evidence type="ECO:0000259" key="1">
    <source>
        <dbReference type="Pfam" id="PF01850"/>
    </source>
</evidence>
<gene>
    <name evidence="2" type="ORF">MA03_01325</name>
</gene>
<accession>A0A0F7CKT1</accession>
<dbReference type="SUPFAM" id="SSF88723">
    <property type="entry name" value="PIN domain-like"/>
    <property type="match status" value="1"/>
</dbReference>
<dbReference type="EMBL" id="CP009961">
    <property type="protein sequence ID" value="AKG38201.1"/>
    <property type="molecule type" value="Genomic_DNA"/>
</dbReference>
<sequence length="139" mass="16116">MGDVSRIVVDTDVLLHDTFEDSEKHAEASGILDEADRIYLASIVVHEYLWLLLTKFKIDLEIVREKLEEYFSDSRFIYVSENSEVFLKALEWMKEDNADPTMINDYIILVLAQRMGAVLTTYDEELKAIARKREVSVLP</sequence>
<dbReference type="HOGENOM" id="CLU_153004_0_0_2"/>
<proteinExistence type="predicted"/>
<dbReference type="STRING" id="1550241.MA03_01325"/>